<sequence length="61" mass="6461">MLIGHHAAPGVEGQARRLGKLVVGPHADGENHQLHGNFLPAFEDNGHLLTVVPEGIHTVAQ</sequence>
<proteinExistence type="predicted"/>
<evidence type="ECO:0000313" key="1">
    <source>
        <dbReference type="EMBL" id="MPM37289.1"/>
    </source>
</evidence>
<reference evidence="1" key="1">
    <citation type="submission" date="2019-08" db="EMBL/GenBank/DDBJ databases">
        <authorList>
            <person name="Kucharzyk K."/>
            <person name="Murdoch R.W."/>
            <person name="Higgins S."/>
            <person name="Loffler F."/>
        </authorList>
    </citation>
    <scope>NUCLEOTIDE SEQUENCE</scope>
</reference>
<organism evidence="1">
    <name type="scientific">bioreactor metagenome</name>
    <dbReference type="NCBI Taxonomy" id="1076179"/>
    <lineage>
        <taxon>unclassified sequences</taxon>
        <taxon>metagenomes</taxon>
        <taxon>ecological metagenomes</taxon>
    </lineage>
</organism>
<protein>
    <submittedName>
        <fullName evidence="1">Uncharacterized protein</fullName>
    </submittedName>
</protein>
<gene>
    <name evidence="1" type="ORF">SDC9_83898</name>
</gene>
<accession>A0A644Z9E6</accession>
<name>A0A644Z9E6_9ZZZZ</name>
<dbReference type="AlphaFoldDB" id="A0A644Z9E6"/>
<dbReference type="EMBL" id="VSSQ01007893">
    <property type="protein sequence ID" value="MPM37289.1"/>
    <property type="molecule type" value="Genomic_DNA"/>
</dbReference>
<comment type="caution">
    <text evidence="1">The sequence shown here is derived from an EMBL/GenBank/DDBJ whole genome shotgun (WGS) entry which is preliminary data.</text>
</comment>